<evidence type="ECO:0000313" key="14">
    <source>
        <dbReference type="Proteomes" id="UP001328107"/>
    </source>
</evidence>
<feature type="compositionally biased region" description="Basic and acidic residues" evidence="11">
    <location>
        <begin position="37"/>
        <end position="56"/>
    </location>
</feature>
<dbReference type="GO" id="GO:0000978">
    <property type="term" value="F:RNA polymerase II cis-regulatory region sequence-specific DNA binding"/>
    <property type="evidence" value="ECO:0007669"/>
    <property type="project" value="TreeGrafter"/>
</dbReference>
<dbReference type="Pfam" id="PF00096">
    <property type="entry name" value="zf-C2H2"/>
    <property type="match status" value="1"/>
</dbReference>
<dbReference type="Proteomes" id="UP001328107">
    <property type="component" value="Unassembled WGS sequence"/>
</dbReference>
<keyword evidence="5" id="KW-0862">Zinc</keyword>
<keyword evidence="3" id="KW-0677">Repeat</keyword>
<evidence type="ECO:0000256" key="6">
    <source>
        <dbReference type="ARBA" id="ARBA00023015"/>
    </source>
</evidence>
<feature type="non-terminal residue" evidence="13">
    <location>
        <position position="138"/>
    </location>
</feature>
<keyword evidence="8" id="KW-0539">Nucleus</keyword>
<dbReference type="InterPro" id="IPR036236">
    <property type="entry name" value="Znf_C2H2_sf"/>
</dbReference>
<evidence type="ECO:0000256" key="11">
    <source>
        <dbReference type="SAM" id="MobiDB-lite"/>
    </source>
</evidence>
<dbReference type="FunFam" id="3.30.160.60:FF:000446">
    <property type="entry name" value="Zinc finger protein"/>
    <property type="match status" value="1"/>
</dbReference>
<evidence type="ECO:0000256" key="9">
    <source>
        <dbReference type="ARBA" id="ARBA00038474"/>
    </source>
</evidence>
<feature type="compositionally biased region" description="Acidic residues" evidence="11">
    <location>
        <begin position="57"/>
        <end position="66"/>
    </location>
</feature>
<dbReference type="PANTHER" id="PTHR23233">
    <property type="entry name" value="SAL-LIKE PROTEIN"/>
    <property type="match status" value="1"/>
</dbReference>
<evidence type="ECO:0000256" key="10">
    <source>
        <dbReference type="PROSITE-ProRule" id="PRU00042"/>
    </source>
</evidence>
<dbReference type="PROSITE" id="PS50157">
    <property type="entry name" value="ZINC_FINGER_C2H2_2"/>
    <property type="match status" value="2"/>
</dbReference>
<evidence type="ECO:0000256" key="2">
    <source>
        <dbReference type="ARBA" id="ARBA00022723"/>
    </source>
</evidence>
<evidence type="ECO:0000256" key="1">
    <source>
        <dbReference type="ARBA" id="ARBA00004123"/>
    </source>
</evidence>
<evidence type="ECO:0000256" key="7">
    <source>
        <dbReference type="ARBA" id="ARBA00023163"/>
    </source>
</evidence>
<dbReference type="InterPro" id="IPR051565">
    <property type="entry name" value="Sal_C2H2-zinc-finger"/>
</dbReference>
<dbReference type="Pfam" id="PF13894">
    <property type="entry name" value="zf-C2H2_4"/>
    <property type="match status" value="1"/>
</dbReference>
<feature type="compositionally biased region" description="Basic and acidic residues" evidence="11">
    <location>
        <begin position="67"/>
        <end position="81"/>
    </location>
</feature>
<dbReference type="GO" id="GO:0000122">
    <property type="term" value="P:negative regulation of transcription by RNA polymerase II"/>
    <property type="evidence" value="ECO:0007669"/>
    <property type="project" value="UniProtKB-ARBA"/>
</dbReference>
<organism evidence="13 14">
    <name type="scientific">Pristionchus mayeri</name>
    <dbReference type="NCBI Taxonomy" id="1317129"/>
    <lineage>
        <taxon>Eukaryota</taxon>
        <taxon>Metazoa</taxon>
        <taxon>Ecdysozoa</taxon>
        <taxon>Nematoda</taxon>
        <taxon>Chromadorea</taxon>
        <taxon>Rhabditida</taxon>
        <taxon>Rhabditina</taxon>
        <taxon>Diplogasteromorpha</taxon>
        <taxon>Diplogasteroidea</taxon>
        <taxon>Neodiplogasteridae</taxon>
        <taxon>Pristionchus</taxon>
    </lineage>
</organism>
<dbReference type="SUPFAM" id="SSF57667">
    <property type="entry name" value="beta-beta-alpha zinc fingers"/>
    <property type="match status" value="1"/>
</dbReference>
<evidence type="ECO:0000259" key="12">
    <source>
        <dbReference type="PROSITE" id="PS50157"/>
    </source>
</evidence>
<keyword evidence="4 10" id="KW-0863">Zinc-finger</keyword>
<evidence type="ECO:0000256" key="3">
    <source>
        <dbReference type="ARBA" id="ARBA00022737"/>
    </source>
</evidence>
<dbReference type="PANTHER" id="PTHR23233:SF84">
    <property type="entry name" value="FI23031P1"/>
    <property type="match status" value="1"/>
</dbReference>
<dbReference type="AlphaFoldDB" id="A0AAN5I4E7"/>
<sequence>MAYTFKNSKKEPPTTVVEVLDEKDDLFDVSEVGENNVHIKEDTNHSFPIEDERSTTEADDQSDELESESRSMSEGRNKTDKASSCTCDICDKQLSSAARLRTHRNVHLDNDQRPFKCELCKKGFTDACALKRHELTHL</sequence>
<keyword evidence="2" id="KW-0479">Metal-binding</keyword>
<evidence type="ECO:0000313" key="13">
    <source>
        <dbReference type="EMBL" id="GMR51852.1"/>
    </source>
</evidence>
<protein>
    <recommendedName>
        <fullName evidence="12">C2H2-type domain-containing protein</fullName>
    </recommendedName>
</protein>
<reference evidence="14" key="1">
    <citation type="submission" date="2022-10" db="EMBL/GenBank/DDBJ databases">
        <title>Genome assembly of Pristionchus species.</title>
        <authorList>
            <person name="Yoshida K."/>
            <person name="Sommer R.J."/>
        </authorList>
    </citation>
    <scope>NUCLEOTIDE SEQUENCE [LARGE SCALE GENOMIC DNA]</scope>
    <source>
        <strain evidence="14">RS5460</strain>
    </source>
</reference>
<proteinExistence type="inferred from homology"/>
<dbReference type="InterPro" id="IPR013087">
    <property type="entry name" value="Znf_C2H2_type"/>
</dbReference>
<evidence type="ECO:0000256" key="4">
    <source>
        <dbReference type="ARBA" id="ARBA00022771"/>
    </source>
</evidence>
<comment type="similarity">
    <text evidence="9">Belongs to the sal C2H2-type zinc-finger protein family.</text>
</comment>
<keyword evidence="7" id="KW-0804">Transcription</keyword>
<dbReference type="GO" id="GO:0005634">
    <property type="term" value="C:nucleus"/>
    <property type="evidence" value="ECO:0007669"/>
    <property type="project" value="UniProtKB-SubCell"/>
</dbReference>
<dbReference type="GO" id="GO:0000981">
    <property type="term" value="F:DNA-binding transcription factor activity, RNA polymerase II-specific"/>
    <property type="evidence" value="ECO:0007669"/>
    <property type="project" value="TreeGrafter"/>
</dbReference>
<dbReference type="GO" id="GO:0008270">
    <property type="term" value="F:zinc ion binding"/>
    <property type="evidence" value="ECO:0007669"/>
    <property type="project" value="UniProtKB-KW"/>
</dbReference>
<feature type="region of interest" description="Disordered" evidence="11">
    <location>
        <begin position="32"/>
        <end position="84"/>
    </location>
</feature>
<feature type="domain" description="C2H2-type" evidence="12">
    <location>
        <begin position="85"/>
        <end position="112"/>
    </location>
</feature>
<feature type="domain" description="C2H2-type" evidence="12">
    <location>
        <begin position="115"/>
        <end position="138"/>
    </location>
</feature>
<accession>A0AAN5I4E7</accession>
<dbReference type="SMART" id="SM00355">
    <property type="entry name" value="ZnF_C2H2"/>
    <property type="match status" value="2"/>
</dbReference>
<dbReference type="EMBL" id="BTRK01000005">
    <property type="protein sequence ID" value="GMR51852.1"/>
    <property type="molecule type" value="Genomic_DNA"/>
</dbReference>
<comment type="caution">
    <text evidence="13">The sequence shown here is derived from an EMBL/GenBank/DDBJ whole genome shotgun (WGS) entry which is preliminary data.</text>
</comment>
<evidence type="ECO:0000256" key="5">
    <source>
        <dbReference type="ARBA" id="ARBA00022833"/>
    </source>
</evidence>
<comment type="subcellular location">
    <subcellularLocation>
        <location evidence="1">Nucleus</location>
    </subcellularLocation>
</comment>
<name>A0AAN5I4E7_9BILA</name>
<keyword evidence="6" id="KW-0805">Transcription regulation</keyword>
<dbReference type="Gene3D" id="3.30.160.60">
    <property type="entry name" value="Classic Zinc Finger"/>
    <property type="match status" value="1"/>
</dbReference>
<dbReference type="PROSITE" id="PS00028">
    <property type="entry name" value="ZINC_FINGER_C2H2_1"/>
    <property type="match status" value="2"/>
</dbReference>
<evidence type="ECO:0000256" key="8">
    <source>
        <dbReference type="ARBA" id="ARBA00023242"/>
    </source>
</evidence>
<gene>
    <name evidence="13" type="ORF">PMAYCL1PPCAC_22047</name>
</gene>
<keyword evidence="14" id="KW-1185">Reference proteome</keyword>